<evidence type="ECO:0000313" key="8">
    <source>
        <dbReference type="Proteomes" id="UP001501444"/>
    </source>
</evidence>
<feature type="domain" description="Ketopantoate reductase C-terminal" evidence="6">
    <location>
        <begin position="174"/>
        <end position="287"/>
    </location>
</feature>
<dbReference type="Proteomes" id="UP001501444">
    <property type="component" value="Unassembled WGS sequence"/>
</dbReference>
<evidence type="ECO:0000256" key="2">
    <source>
        <dbReference type="ARBA" id="ARBA00022857"/>
    </source>
</evidence>
<accession>A0ABP5TXZ0</accession>
<feature type="domain" description="Ketopantoate reductase N-terminal" evidence="5">
    <location>
        <begin position="4"/>
        <end position="139"/>
    </location>
</feature>
<dbReference type="InterPro" id="IPR036291">
    <property type="entry name" value="NAD(P)-bd_dom_sf"/>
</dbReference>
<dbReference type="InterPro" id="IPR003710">
    <property type="entry name" value="ApbA"/>
</dbReference>
<dbReference type="InterPro" id="IPR013332">
    <property type="entry name" value="KPR_N"/>
</dbReference>
<dbReference type="InterPro" id="IPR008927">
    <property type="entry name" value="6-PGluconate_DH-like_C_sf"/>
</dbReference>
<keyword evidence="2 4" id="KW-0521">NADP</keyword>
<dbReference type="Pfam" id="PF02558">
    <property type="entry name" value="ApbA"/>
    <property type="match status" value="1"/>
</dbReference>
<dbReference type="Gene3D" id="1.10.1040.10">
    <property type="entry name" value="N-(1-d-carboxylethyl)-l-norvaline Dehydrogenase, domain 2"/>
    <property type="match status" value="1"/>
</dbReference>
<evidence type="ECO:0000259" key="5">
    <source>
        <dbReference type="Pfam" id="PF02558"/>
    </source>
</evidence>
<sequence length="288" mass="29097">MSSVAIVGPGGVGGLLGGVLTRAGHDVVYVARPETAAALNEGGLRVHSVQFGDFEVPARAVQTLSAPVDLAVVAPKATSLGAALDRVPPELVDVMLPLLNGVGHMVALRERYPRARVLAGSISVESTRVAPGRIEHTSPFCTVQAAGPGAGLVAEVLGGAGFEVRVRDTEAGVLWDKMALLAPMALITTAAGAGIGPAREGRRDDLEQMVVEVAAVANASGATVDPAAILAIVAQLPPGMKSSMLRDAEAGRPLELDAIGGSVLDAGAELGIATPVTARVVAELRAKA</sequence>
<keyword evidence="4" id="KW-0566">Pantothenate biosynthesis</keyword>
<evidence type="ECO:0000259" key="6">
    <source>
        <dbReference type="Pfam" id="PF08546"/>
    </source>
</evidence>
<dbReference type="PANTHER" id="PTHR21708:SF26">
    <property type="entry name" value="2-DEHYDROPANTOATE 2-REDUCTASE"/>
    <property type="match status" value="1"/>
</dbReference>
<dbReference type="InterPro" id="IPR013328">
    <property type="entry name" value="6PGD_dom2"/>
</dbReference>
<keyword evidence="8" id="KW-1185">Reference proteome</keyword>
<dbReference type="Pfam" id="PF08546">
    <property type="entry name" value="ApbA_C"/>
    <property type="match status" value="1"/>
</dbReference>
<evidence type="ECO:0000256" key="1">
    <source>
        <dbReference type="ARBA" id="ARBA00007870"/>
    </source>
</evidence>
<name>A0ABP5TXZ0_9ACTN</name>
<organism evidence="7 8">
    <name type="scientific">Dactylosporangium salmoneum</name>
    <dbReference type="NCBI Taxonomy" id="53361"/>
    <lineage>
        <taxon>Bacteria</taxon>
        <taxon>Bacillati</taxon>
        <taxon>Actinomycetota</taxon>
        <taxon>Actinomycetes</taxon>
        <taxon>Micromonosporales</taxon>
        <taxon>Micromonosporaceae</taxon>
        <taxon>Dactylosporangium</taxon>
    </lineage>
</organism>
<dbReference type="NCBIfam" id="TIGR00745">
    <property type="entry name" value="apbA_panE"/>
    <property type="match status" value="1"/>
</dbReference>
<dbReference type="RefSeq" id="WP_344616096.1">
    <property type="nucleotide sequence ID" value="NZ_BAAARV010000059.1"/>
</dbReference>
<proteinExistence type="inferred from homology"/>
<dbReference type="EMBL" id="BAAARV010000059">
    <property type="protein sequence ID" value="GAA2364339.1"/>
    <property type="molecule type" value="Genomic_DNA"/>
</dbReference>
<evidence type="ECO:0000313" key="7">
    <source>
        <dbReference type="EMBL" id="GAA2364339.1"/>
    </source>
</evidence>
<comment type="similarity">
    <text evidence="1 4">Belongs to the ketopantoate reductase family.</text>
</comment>
<gene>
    <name evidence="7" type="primary">panE</name>
    <name evidence="7" type="ORF">GCM10010170_062090</name>
</gene>
<comment type="function">
    <text evidence="4">Catalyzes the NADPH-dependent reduction of ketopantoate into pantoic acid.</text>
</comment>
<comment type="pathway">
    <text evidence="4">Cofactor biosynthesis; (R)-pantothenate biosynthesis; (R)-pantoate from 3-methyl-2-oxobutanoate: step 2/2.</text>
</comment>
<evidence type="ECO:0000256" key="4">
    <source>
        <dbReference type="RuleBase" id="RU362068"/>
    </source>
</evidence>
<dbReference type="InterPro" id="IPR051402">
    <property type="entry name" value="KPR-Related"/>
</dbReference>
<keyword evidence="3 4" id="KW-0560">Oxidoreductase</keyword>
<comment type="caution">
    <text evidence="7">The sequence shown here is derived from an EMBL/GenBank/DDBJ whole genome shotgun (WGS) entry which is preliminary data.</text>
</comment>
<comment type="catalytic activity">
    <reaction evidence="4">
        <text>(R)-pantoate + NADP(+) = 2-dehydropantoate + NADPH + H(+)</text>
        <dbReference type="Rhea" id="RHEA:16233"/>
        <dbReference type="ChEBI" id="CHEBI:11561"/>
        <dbReference type="ChEBI" id="CHEBI:15378"/>
        <dbReference type="ChEBI" id="CHEBI:15980"/>
        <dbReference type="ChEBI" id="CHEBI:57783"/>
        <dbReference type="ChEBI" id="CHEBI:58349"/>
        <dbReference type="EC" id="1.1.1.169"/>
    </reaction>
</comment>
<reference evidence="8" key="1">
    <citation type="journal article" date="2019" name="Int. J. Syst. Evol. Microbiol.">
        <title>The Global Catalogue of Microorganisms (GCM) 10K type strain sequencing project: providing services to taxonomists for standard genome sequencing and annotation.</title>
        <authorList>
            <consortium name="The Broad Institute Genomics Platform"/>
            <consortium name="The Broad Institute Genome Sequencing Center for Infectious Disease"/>
            <person name="Wu L."/>
            <person name="Ma J."/>
        </authorList>
    </citation>
    <scope>NUCLEOTIDE SEQUENCE [LARGE SCALE GENOMIC DNA]</scope>
    <source>
        <strain evidence="8">JCM 3272</strain>
    </source>
</reference>
<dbReference type="SUPFAM" id="SSF51735">
    <property type="entry name" value="NAD(P)-binding Rossmann-fold domains"/>
    <property type="match status" value="1"/>
</dbReference>
<evidence type="ECO:0000256" key="3">
    <source>
        <dbReference type="ARBA" id="ARBA00023002"/>
    </source>
</evidence>
<dbReference type="EC" id="1.1.1.169" evidence="4"/>
<dbReference type="PANTHER" id="PTHR21708">
    <property type="entry name" value="PROBABLE 2-DEHYDROPANTOATE 2-REDUCTASE"/>
    <property type="match status" value="1"/>
</dbReference>
<dbReference type="InterPro" id="IPR013752">
    <property type="entry name" value="KPA_reductase"/>
</dbReference>
<dbReference type="Gene3D" id="3.40.50.720">
    <property type="entry name" value="NAD(P)-binding Rossmann-like Domain"/>
    <property type="match status" value="1"/>
</dbReference>
<dbReference type="SUPFAM" id="SSF48179">
    <property type="entry name" value="6-phosphogluconate dehydrogenase C-terminal domain-like"/>
    <property type="match status" value="1"/>
</dbReference>
<protein>
    <recommendedName>
        <fullName evidence="4">2-dehydropantoate 2-reductase</fullName>
        <ecNumber evidence="4">1.1.1.169</ecNumber>
    </recommendedName>
    <alternativeName>
        <fullName evidence="4">Ketopantoate reductase</fullName>
    </alternativeName>
</protein>